<accession>A0A382RQI5</accession>
<name>A0A382RQI5_9ZZZZ</name>
<reference evidence="1" key="1">
    <citation type="submission" date="2018-05" db="EMBL/GenBank/DDBJ databases">
        <authorList>
            <person name="Lanie J.A."/>
            <person name="Ng W.-L."/>
            <person name="Kazmierczak K.M."/>
            <person name="Andrzejewski T.M."/>
            <person name="Davidsen T.M."/>
            <person name="Wayne K.J."/>
            <person name="Tettelin H."/>
            <person name="Glass J.I."/>
            <person name="Rusch D."/>
            <person name="Podicherti R."/>
            <person name="Tsui H.-C.T."/>
            <person name="Winkler M.E."/>
        </authorList>
    </citation>
    <scope>NUCLEOTIDE SEQUENCE</scope>
</reference>
<organism evidence="1">
    <name type="scientific">marine metagenome</name>
    <dbReference type="NCBI Taxonomy" id="408172"/>
    <lineage>
        <taxon>unclassified sequences</taxon>
        <taxon>metagenomes</taxon>
        <taxon>ecological metagenomes</taxon>
    </lineage>
</organism>
<dbReference type="EMBL" id="UINC01123023">
    <property type="protein sequence ID" value="SVC99208.1"/>
    <property type="molecule type" value="Genomic_DNA"/>
</dbReference>
<evidence type="ECO:0000313" key="1">
    <source>
        <dbReference type="EMBL" id="SVC99208.1"/>
    </source>
</evidence>
<proteinExistence type="predicted"/>
<protein>
    <submittedName>
        <fullName evidence="1">Uncharacterized protein</fullName>
    </submittedName>
</protein>
<dbReference type="AlphaFoldDB" id="A0A382RQI5"/>
<gene>
    <name evidence="1" type="ORF">METZ01_LOCUS352062</name>
</gene>
<sequence length="34" mass="4165">MDWTDCLTMEELNFNPEEQIKIWVSNIIFYNVDL</sequence>